<feature type="transmembrane region" description="Helical" evidence="7">
    <location>
        <begin position="340"/>
        <end position="359"/>
    </location>
</feature>
<dbReference type="GO" id="GO:0005886">
    <property type="term" value="C:plasma membrane"/>
    <property type="evidence" value="ECO:0007669"/>
    <property type="project" value="UniProtKB-SubCell"/>
</dbReference>
<keyword evidence="3" id="KW-1003">Cell membrane</keyword>
<dbReference type="RefSeq" id="WP_153723979.1">
    <property type="nucleotide sequence ID" value="NZ_CP045875.1"/>
</dbReference>
<comment type="subcellular location">
    <subcellularLocation>
        <location evidence="1">Cell membrane</location>
        <topology evidence="1">Multi-pass membrane protein</topology>
    </subcellularLocation>
</comment>
<evidence type="ECO:0000256" key="5">
    <source>
        <dbReference type="ARBA" id="ARBA00022989"/>
    </source>
</evidence>
<reference evidence="9" key="1">
    <citation type="submission" date="2019-11" db="EMBL/GenBank/DDBJ databases">
        <title>Genome sequence of Heliorestis convoluta strain HH, an alkaliphilic and minimalistic phototrophic bacterium from a soda lake in Egypt.</title>
        <authorList>
            <person name="Dewey E.D."/>
            <person name="Stokes L.M."/>
            <person name="Burchell B.M."/>
            <person name="Shaffer K.N."/>
            <person name="Huntington A.M."/>
            <person name="Baker J.M."/>
            <person name="Nadendla S."/>
            <person name="Giglio M.G."/>
            <person name="Touchman J.W."/>
            <person name="Blankenship R.E."/>
            <person name="Madigan M.T."/>
            <person name="Sattley W.M."/>
        </authorList>
    </citation>
    <scope>NUCLEOTIDE SEQUENCE [LARGE SCALE GENOMIC DNA]</scope>
    <source>
        <strain evidence="9">HH</strain>
    </source>
</reference>
<dbReference type="InterPro" id="IPR052923">
    <property type="entry name" value="UPF0718"/>
</dbReference>
<dbReference type="PANTHER" id="PTHR34184:SF4">
    <property type="entry name" value="UPF0718 PROTEIN YCGR"/>
    <property type="match status" value="1"/>
</dbReference>
<dbReference type="OrthoDB" id="9810876at2"/>
<accession>A0A5Q2MVV7</accession>
<proteinExistence type="inferred from homology"/>
<gene>
    <name evidence="8" type="ORF">FTV88_0218</name>
</gene>
<evidence type="ECO:0000256" key="7">
    <source>
        <dbReference type="SAM" id="Phobius"/>
    </source>
</evidence>
<name>A0A5Q2MVV7_9FIRM</name>
<protein>
    <submittedName>
        <fullName evidence="8">Putative permease family protein</fullName>
    </submittedName>
</protein>
<feature type="transmembrane region" description="Helical" evidence="7">
    <location>
        <begin position="94"/>
        <end position="114"/>
    </location>
</feature>
<feature type="transmembrane region" description="Helical" evidence="7">
    <location>
        <begin position="45"/>
        <end position="74"/>
    </location>
</feature>
<evidence type="ECO:0000256" key="2">
    <source>
        <dbReference type="ARBA" id="ARBA00006386"/>
    </source>
</evidence>
<evidence type="ECO:0000256" key="3">
    <source>
        <dbReference type="ARBA" id="ARBA00022475"/>
    </source>
</evidence>
<dbReference type="InterPro" id="IPR005524">
    <property type="entry name" value="DUF318"/>
</dbReference>
<organism evidence="8 9">
    <name type="scientific">Heliorestis convoluta</name>
    <dbReference type="NCBI Taxonomy" id="356322"/>
    <lineage>
        <taxon>Bacteria</taxon>
        <taxon>Bacillati</taxon>
        <taxon>Bacillota</taxon>
        <taxon>Clostridia</taxon>
        <taxon>Eubacteriales</taxon>
        <taxon>Heliobacteriaceae</taxon>
        <taxon>Heliorestis</taxon>
    </lineage>
</organism>
<dbReference type="Proteomes" id="UP000366051">
    <property type="component" value="Chromosome"/>
</dbReference>
<feature type="transmembrane region" description="Helical" evidence="7">
    <location>
        <begin position="126"/>
        <end position="148"/>
    </location>
</feature>
<keyword evidence="9" id="KW-1185">Reference proteome</keyword>
<dbReference type="EMBL" id="CP045875">
    <property type="protein sequence ID" value="QGG46397.1"/>
    <property type="molecule type" value="Genomic_DNA"/>
</dbReference>
<evidence type="ECO:0000313" key="8">
    <source>
        <dbReference type="EMBL" id="QGG46397.1"/>
    </source>
</evidence>
<feature type="transmembrane region" description="Helical" evidence="7">
    <location>
        <begin position="299"/>
        <end position="320"/>
    </location>
</feature>
<evidence type="ECO:0000256" key="6">
    <source>
        <dbReference type="ARBA" id="ARBA00023136"/>
    </source>
</evidence>
<sequence>MVLFKRFERILFTLILLMAGIIVVIQMPHFTNLESGSLLTPHLQAFVTIFLAIAIEATPFILLGIFGSAFLEVFVSEKALQKVLPKNPYIGTPLAGLLGILFPFCECGMVPIARRLLLKGVRPSQVFPFMLAAPIINPITAISTYYAFYGQMDMVALRFVGAFVIVLFVGYILLVLEKRKGEHNLRTEIIRPQAKITTEACGCSHGHSSCGQSHGHHHHHGQNSTIKSILSKTNNFLRHAVDEFFTVGAYLLVGAALAAAAQVWLPQSSLQVLGQETLLAVLTMMLLGFALSICTAADAFVAAGFVGTFTPGAILTFLIFGPMIDVKNTLMMLGFFRRSYVFLLIAIVSTAALLVGLSIDTFFF</sequence>
<comment type="similarity">
    <text evidence="2">Belongs to the UPF0718 family.</text>
</comment>
<feature type="transmembrane region" description="Helical" evidence="7">
    <location>
        <begin position="7"/>
        <end position="25"/>
    </location>
</feature>
<evidence type="ECO:0000256" key="1">
    <source>
        <dbReference type="ARBA" id="ARBA00004651"/>
    </source>
</evidence>
<feature type="transmembrane region" description="Helical" evidence="7">
    <location>
        <begin position="277"/>
        <end position="293"/>
    </location>
</feature>
<dbReference type="AlphaFoldDB" id="A0A5Q2MVV7"/>
<dbReference type="PANTHER" id="PTHR34184">
    <property type="entry name" value="UPF0718 PROTEIN YCGR"/>
    <property type="match status" value="1"/>
</dbReference>
<dbReference type="KEGG" id="hcv:FTV88_0218"/>
<evidence type="ECO:0000313" key="9">
    <source>
        <dbReference type="Proteomes" id="UP000366051"/>
    </source>
</evidence>
<keyword evidence="5 7" id="KW-1133">Transmembrane helix</keyword>
<feature type="transmembrane region" description="Helical" evidence="7">
    <location>
        <begin position="155"/>
        <end position="176"/>
    </location>
</feature>
<dbReference type="Pfam" id="PF03773">
    <property type="entry name" value="ArsP_1"/>
    <property type="match status" value="1"/>
</dbReference>
<keyword evidence="6 7" id="KW-0472">Membrane</keyword>
<feature type="transmembrane region" description="Helical" evidence="7">
    <location>
        <begin position="244"/>
        <end position="265"/>
    </location>
</feature>
<evidence type="ECO:0000256" key="4">
    <source>
        <dbReference type="ARBA" id="ARBA00022692"/>
    </source>
</evidence>
<keyword evidence="4 7" id="KW-0812">Transmembrane</keyword>